<evidence type="ECO:0000256" key="1">
    <source>
        <dbReference type="ARBA" id="ARBA00004123"/>
    </source>
</evidence>
<organism evidence="8 9">
    <name type="scientific">Cuscuta australis</name>
    <dbReference type="NCBI Taxonomy" id="267555"/>
    <lineage>
        <taxon>Eukaryota</taxon>
        <taxon>Viridiplantae</taxon>
        <taxon>Streptophyta</taxon>
        <taxon>Embryophyta</taxon>
        <taxon>Tracheophyta</taxon>
        <taxon>Spermatophyta</taxon>
        <taxon>Magnoliopsida</taxon>
        <taxon>eudicotyledons</taxon>
        <taxon>Gunneridae</taxon>
        <taxon>Pentapetalae</taxon>
        <taxon>asterids</taxon>
        <taxon>lamiids</taxon>
        <taxon>Solanales</taxon>
        <taxon>Convolvulaceae</taxon>
        <taxon>Cuscuteae</taxon>
        <taxon>Cuscuta</taxon>
        <taxon>Cuscuta subgen. Grammica</taxon>
        <taxon>Cuscuta sect. Cleistogrammica</taxon>
    </lineage>
</organism>
<accession>A0A328D821</accession>
<sequence>MATSSWTPRQNKKFEEALAIYDRDTPDRWYNIARIVGGKSAEEVKGHYEILVKDVLQIENDEDHPRTAAADDDDGVLAVASAKLGRAAILGAGMKCGAEVAAEGENGFRILRGRDGSLAAGDDEALRFGGALGGSMGGRVVVRFGGGLLHQPWRMCSIC</sequence>
<dbReference type="GO" id="GO:0048262">
    <property type="term" value="P:determination of dorsal/ventral asymmetry"/>
    <property type="evidence" value="ECO:0007669"/>
    <property type="project" value="UniProtKB-ARBA"/>
</dbReference>
<proteinExistence type="predicted"/>
<dbReference type="EMBL" id="NQVE01000194">
    <property type="protein sequence ID" value="RAL40471.1"/>
    <property type="molecule type" value="Genomic_DNA"/>
</dbReference>
<evidence type="ECO:0000313" key="8">
    <source>
        <dbReference type="EMBL" id="RAL40471.1"/>
    </source>
</evidence>
<dbReference type="Proteomes" id="UP000249390">
    <property type="component" value="Unassembled WGS sequence"/>
</dbReference>
<keyword evidence="2" id="KW-0217">Developmental protein</keyword>
<dbReference type="SMART" id="SM00717">
    <property type="entry name" value="SANT"/>
    <property type="match status" value="1"/>
</dbReference>
<comment type="subcellular location">
    <subcellularLocation>
        <location evidence="1">Nucleus</location>
    </subcellularLocation>
</comment>
<dbReference type="Gene3D" id="1.10.10.60">
    <property type="entry name" value="Homeodomain-like"/>
    <property type="match status" value="1"/>
</dbReference>
<dbReference type="AlphaFoldDB" id="A0A328D821"/>
<dbReference type="FunFam" id="1.10.10.60:FF:000154">
    <property type="entry name" value="Transcription factor SRM1"/>
    <property type="match status" value="1"/>
</dbReference>
<dbReference type="PANTHER" id="PTHR43952">
    <property type="entry name" value="MYB FAMILY TRANSCRIPTION FACTOR-RELATED"/>
    <property type="match status" value="1"/>
</dbReference>
<comment type="caution">
    <text evidence="8">The sequence shown here is derived from an EMBL/GenBank/DDBJ whole genome shotgun (WGS) entry which is preliminary data.</text>
</comment>
<evidence type="ECO:0000256" key="3">
    <source>
        <dbReference type="ARBA" id="ARBA00023015"/>
    </source>
</evidence>
<keyword evidence="9" id="KW-1185">Reference proteome</keyword>
<dbReference type="InterPro" id="IPR009057">
    <property type="entry name" value="Homeodomain-like_sf"/>
</dbReference>
<feature type="domain" description="SANT" evidence="7">
    <location>
        <begin position="1"/>
        <end position="56"/>
    </location>
</feature>
<evidence type="ECO:0000256" key="2">
    <source>
        <dbReference type="ARBA" id="ARBA00022473"/>
    </source>
</evidence>
<dbReference type="InterPro" id="IPR017884">
    <property type="entry name" value="SANT_dom"/>
</dbReference>
<dbReference type="GO" id="GO:0009908">
    <property type="term" value="P:flower development"/>
    <property type="evidence" value="ECO:0007669"/>
    <property type="project" value="UniProtKB-ARBA"/>
</dbReference>
<reference evidence="8 9" key="1">
    <citation type="submission" date="2018-06" db="EMBL/GenBank/DDBJ databases">
        <title>The Genome of Cuscuta australis (Dodder) Provides Insight into the Evolution of Plant Parasitism.</title>
        <authorList>
            <person name="Liu H."/>
        </authorList>
    </citation>
    <scope>NUCLEOTIDE SEQUENCE [LARGE SCALE GENOMIC DNA]</scope>
    <source>
        <strain evidence="9">cv. Yunnan</strain>
        <tissue evidence="8">Vines</tissue>
    </source>
</reference>
<name>A0A328D821_9ASTE</name>
<protein>
    <submittedName>
        <fullName evidence="8">Uncharacterized protein</fullName>
    </submittedName>
</protein>
<dbReference type="GO" id="GO:0005634">
    <property type="term" value="C:nucleus"/>
    <property type="evidence" value="ECO:0007669"/>
    <property type="project" value="UniProtKB-SubCell"/>
</dbReference>
<evidence type="ECO:0000256" key="5">
    <source>
        <dbReference type="ARBA" id="ARBA00023242"/>
    </source>
</evidence>
<dbReference type="PROSITE" id="PS50090">
    <property type="entry name" value="MYB_LIKE"/>
    <property type="match status" value="1"/>
</dbReference>
<dbReference type="PANTHER" id="PTHR43952:SF72">
    <property type="entry name" value="MYB-LIKE DOMAIN-CONTAINING PROTEIN"/>
    <property type="match status" value="1"/>
</dbReference>
<dbReference type="GO" id="GO:0000976">
    <property type="term" value="F:transcription cis-regulatory region binding"/>
    <property type="evidence" value="ECO:0007669"/>
    <property type="project" value="UniProtKB-ARBA"/>
</dbReference>
<dbReference type="SUPFAM" id="SSF46689">
    <property type="entry name" value="Homeodomain-like"/>
    <property type="match status" value="1"/>
</dbReference>
<dbReference type="InterPro" id="IPR044636">
    <property type="entry name" value="RADIALIS-like"/>
</dbReference>
<dbReference type="PROSITE" id="PS51293">
    <property type="entry name" value="SANT"/>
    <property type="match status" value="1"/>
</dbReference>
<feature type="domain" description="Myb-like" evidence="6">
    <location>
        <begin position="1"/>
        <end position="52"/>
    </location>
</feature>
<keyword evidence="4" id="KW-0804">Transcription</keyword>
<keyword evidence="3" id="KW-0805">Transcription regulation</keyword>
<evidence type="ECO:0000259" key="7">
    <source>
        <dbReference type="PROSITE" id="PS51293"/>
    </source>
</evidence>
<gene>
    <name evidence="8" type="ORF">DM860_006541</name>
</gene>
<evidence type="ECO:0000256" key="4">
    <source>
        <dbReference type="ARBA" id="ARBA00023163"/>
    </source>
</evidence>
<evidence type="ECO:0000259" key="6">
    <source>
        <dbReference type="PROSITE" id="PS50090"/>
    </source>
</evidence>
<dbReference type="CDD" id="cd00167">
    <property type="entry name" value="SANT"/>
    <property type="match status" value="1"/>
</dbReference>
<keyword evidence="5" id="KW-0539">Nucleus</keyword>
<dbReference type="GO" id="GO:0003700">
    <property type="term" value="F:DNA-binding transcription factor activity"/>
    <property type="evidence" value="ECO:0007669"/>
    <property type="project" value="InterPro"/>
</dbReference>
<dbReference type="InterPro" id="IPR001005">
    <property type="entry name" value="SANT/Myb"/>
</dbReference>
<evidence type="ECO:0000313" key="9">
    <source>
        <dbReference type="Proteomes" id="UP000249390"/>
    </source>
</evidence>
<dbReference type="GO" id="GO:0010597">
    <property type="term" value="P:green leaf volatile biosynthetic process"/>
    <property type="evidence" value="ECO:0007669"/>
    <property type="project" value="UniProtKB-ARBA"/>
</dbReference>
<dbReference type="Pfam" id="PF00249">
    <property type="entry name" value="Myb_DNA-binding"/>
    <property type="match status" value="1"/>
</dbReference>